<gene>
    <name evidence="1" type="ORF">ED312_14455</name>
</gene>
<organism evidence="1 2">
    <name type="scientific">Sinomicrobium pectinilyticum</name>
    <dbReference type="NCBI Taxonomy" id="1084421"/>
    <lineage>
        <taxon>Bacteria</taxon>
        <taxon>Pseudomonadati</taxon>
        <taxon>Bacteroidota</taxon>
        <taxon>Flavobacteriia</taxon>
        <taxon>Flavobacteriales</taxon>
        <taxon>Flavobacteriaceae</taxon>
        <taxon>Sinomicrobium</taxon>
    </lineage>
</organism>
<evidence type="ECO:0000313" key="2">
    <source>
        <dbReference type="Proteomes" id="UP000267469"/>
    </source>
</evidence>
<accession>A0A3N0E7W9</accession>
<dbReference type="EMBL" id="RJTM01000100">
    <property type="protein sequence ID" value="RNL83924.1"/>
    <property type="molecule type" value="Genomic_DNA"/>
</dbReference>
<keyword evidence="2" id="KW-1185">Reference proteome</keyword>
<evidence type="ECO:0000313" key="1">
    <source>
        <dbReference type="EMBL" id="RNL83924.1"/>
    </source>
</evidence>
<dbReference type="InterPro" id="IPR046230">
    <property type="entry name" value="DUF6263"/>
</dbReference>
<proteinExistence type="predicted"/>
<dbReference type="Proteomes" id="UP000267469">
    <property type="component" value="Unassembled WGS sequence"/>
</dbReference>
<protein>
    <submittedName>
        <fullName evidence="1">Uncharacterized protein</fullName>
    </submittedName>
</protein>
<dbReference type="Pfam" id="PF19777">
    <property type="entry name" value="DUF6263"/>
    <property type="match status" value="1"/>
</dbReference>
<dbReference type="OrthoDB" id="3034330at2"/>
<reference evidence="1 2" key="1">
    <citation type="submission" date="2018-10" db="EMBL/GenBank/DDBJ databases">
        <title>Sinomicrobium pectinilyticum sp. nov., a pectinase-producing bacterium isolated from alkaline and saline soil, and emended description of the genus Sinomicrobium.</title>
        <authorList>
            <person name="Cheng B."/>
            <person name="Li C."/>
            <person name="Lai Q."/>
            <person name="Du M."/>
            <person name="Shao Z."/>
            <person name="Xu P."/>
            <person name="Yang C."/>
        </authorList>
    </citation>
    <scope>NUCLEOTIDE SEQUENCE [LARGE SCALE GENOMIC DNA]</scope>
    <source>
        <strain evidence="1 2">5DNS001</strain>
    </source>
</reference>
<dbReference type="RefSeq" id="WP_123216735.1">
    <property type="nucleotide sequence ID" value="NZ_RJTM01000100.1"/>
</dbReference>
<sequence length="250" mass="28232">MNMVVATTSTMAFLVKDSTENGYNIDAKFKKIDIAMQMPQATIDFSSEKHDPDDIFSTILGAVTDKPFGITMSKTGKVTDVKNVETIWRTAMTPFKQLPETEKEQIMNAYKGDALKGTIEMVTAIYPDKPVNKKDKWTIETEFKSLMAAKVTTDYEFAELTPDYALIKGYSKIKTTDKDAYTESSNGILTKYDLTGSMRSEIKVNKNTGWIIEAKIHQEIKGDTYIKESPQTLNRMKIPMTMINEIVIKN</sequence>
<comment type="caution">
    <text evidence="1">The sequence shown here is derived from an EMBL/GenBank/DDBJ whole genome shotgun (WGS) entry which is preliminary data.</text>
</comment>
<name>A0A3N0E7W9_SINP1</name>
<dbReference type="AlphaFoldDB" id="A0A3N0E7W9"/>